<dbReference type="SMART" id="SM01096">
    <property type="entry name" value="CPSase_L_D3"/>
    <property type="match status" value="1"/>
</dbReference>
<dbReference type="GO" id="GO:0046872">
    <property type="term" value="F:metal ion binding"/>
    <property type="evidence" value="ECO:0007669"/>
    <property type="project" value="UniProtKB-KW"/>
</dbReference>
<dbReference type="SUPFAM" id="SSF52335">
    <property type="entry name" value="Methylglyoxal synthase-like"/>
    <property type="match status" value="1"/>
</dbReference>
<dbReference type="AlphaFoldDB" id="A0A0G0TW97"/>
<keyword evidence="5" id="KW-0436">Ligase</keyword>
<dbReference type="InterPro" id="IPR036914">
    <property type="entry name" value="MGS-like_dom_sf"/>
</dbReference>
<name>A0A0G0TW97_9BACT</name>
<dbReference type="SUPFAM" id="SSF48108">
    <property type="entry name" value="Carbamoyl phosphate synthetase, large subunit connection domain"/>
    <property type="match status" value="1"/>
</dbReference>
<comment type="similarity">
    <text evidence="3">Belongs to the CarB family.</text>
</comment>
<evidence type="ECO:0000256" key="8">
    <source>
        <dbReference type="ARBA" id="ARBA00022737"/>
    </source>
</evidence>
<comment type="pathway">
    <text evidence="2">Amino-acid biosynthesis; L-arginine biosynthesis.</text>
</comment>
<dbReference type="Pfam" id="PF25596">
    <property type="entry name" value="CPSase_L_D1"/>
    <property type="match status" value="2"/>
</dbReference>
<keyword evidence="12" id="KW-0665">Pyrimidine biosynthesis</keyword>
<dbReference type="GO" id="GO:0006526">
    <property type="term" value="P:L-arginine biosynthetic process"/>
    <property type="evidence" value="ECO:0007669"/>
    <property type="project" value="UniProtKB-KW"/>
</dbReference>
<comment type="caution">
    <text evidence="18">The sequence shown here is derived from an EMBL/GenBank/DDBJ whole genome shotgun (WGS) entry which is preliminary data.</text>
</comment>
<dbReference type="PROSITE" id="PS51855">
    <property type="entry name" value="MGS"/>
    <property type="match status" value="1"/>
</dbReference>
<feature type="domain" description="ATP-grasp" evidence="16">
    <location>
        <begin position="127"/>
        <end position="319"/>
    </location>
</feature>
<dbReference type="Pfam" id="PF02786">
    <property type="entry name" value="CPSase_L_D2"/>
    <property type="match status" value="2"/>
</dbReference>
<dbReference type="GO" id="GO:0005524">
    <property type="term" value="F:ATP binding"/>
    <property type="evidence" value="ECO:0007669"/>
    <property type="project" value="UniProtKB-UniRule"/>
</dbReference>
<sequence length="1076" mass="118241">MKKVLVLGSGALKIGEAGEFDYSGSQALKALKEEGIESVLINPNIATIQTSKELARKIYFLPVTPLFVEKVIKKEKPDAILLSFGGQTALNCGLALEKNGIFKKYGVKVLGTPVKSIEITEDRELFAGELAKIGVKVPVGGFAKSLNQALEIAEKLEYPLLIRSGFSLGGLGSGVVESKEEFIKMVTSALSQAPQIAIEEYLKHWKEVEYEVVRDNKGNKITVCNMENMDPLGIHTGESIVVAPSQTLNNYQYHFLRKLSLQVIEYLGIVGECNIQFALNPENNDYRVIEVNARLSRSSALASKATGYPLAYIAAKIALGYNLPQLKNRVTLSTSAFFEPALDYIVIKLPRWDLQKFAGAKEAIGSEMKSVGEVMAIGRSFPEVLQKAIRMLETGQDGLLENGTDDTQLLPTTERLFAIAKRLSKGESVEDIYQATGIDPWFLYQIKEMVEFEKKLLAIGHSPLAAKSQQPARNATHSVAGGLTAKSVLDAKRLGFSDKVLAKAFKTTQEKVREFRKKHGIVPVVKHIDTLAGEFPAKTNYLYLTYHGEESEANSEKLIAKSEKAIVLGSGPYRIGSSVEFDWCCVTAAKTLREKGLETIIINCNPETVSTDFDSADKLYFEQLTFERVSDIYDIEENANLVLSFGGQVPNNLAIACFKAGYKILGTSPENIDRAEDRNKFSKLLDTLGIEQPGWQSLKGVDEALTFAKKIGYPVLVRPSYVLSGSAMNVAYSSIELTKHLKSASDISPEHPVVISKFVEGAKEIEVDGVGQSGELLIYAISEHVENAGVHSGDATIVLPPQRLYLETVRKVKEATKKIIQALNINGPFNIQFLAKDNKIQVIELNLRASRSFPFVSKVTGYNFVELATKVMMGEKLTNGFKTIDLDYVGVKAPQFSFSRIKGADPRLRVEMSSTGEVACFGDDLQEAYLKAILAVGFKIPKKGVLLSLGGDKNKLDLLLSAKQLINLGLKIYATHHTSEFLKSHGIENTRIYKIAEKREPSVLSLLNEGIDLVINISEGGVEKGETDGFILRRNCVDLGIPLITNLQAAELLITSLASKKVEDLQIKSWDEYVGN</sequence>
<evidence type="ECO:0000256" key="13">
    <source>
        <dbReference type="ARBA" id="ARBA00023211"/>
    </source>
</evidence>
<dbReference type="PRINTS" id="PR00098">
    <property type="entry name" value="CPSASE"/>
</dbReference>
<organism evidence="18 19">
    <name type="scientific">Candidatus Daviesbacteria bacterium GW2011_GWC2_40_12</name>
    <dbReference type="NCBI Taxonomy" id="1618431"/>
    <lineage>
        <taxon>Bacteria</taxon>
        <taxon>Candidatus Daviesiibacteriota</taxon>
    </lineage>
</organism>
<evidence type="ECO:0000259" key="17">
    <source>
        <dbReference type="PROSITE" id="PS51855"/>
    </source>
</evidence>
<feature type="domain" description="ATP-grasp" evidence="16">
    <location>
        <begin position="682"/>
        <end position="873"/>
    </location>
</feature>
<dbReference type="Gene3D" id="3.30.470.20">
    <property type="entry name" value="ATP-grasp fold, B domain"/>
    <property type="match status" value="2"/>
</dbReference>
<keyword evidence="13" id="KW-0464">Manganese</keyword>
<dbReference type="NCBIfam" id="TIGR01369">
    <property type="entry name" value="CPSaseII_lrg"/>
    <property type="match status" value="1"/>
</dbReference>
<keyword evidence="7" id="KW-0479">Metal-binding</keyword>
<dbReference type="Pfam" id="PF02787">
    <property type="entry name" value="CPSase_L_D3"/>
    <property type="match status" value="1"/>
</dbReference>
<evidence type="ECO:0000256" key="5">
    <source>
        <dbReference type="ARBA" id="ARBA00022598"/>
    </source>
</evidence>
<proteinExistence type="inferred from homology"/>
<dbReference type="Gene3D" id="3.40.50.1380">
    <property type="entry name" value="Methylglyoxal synthase-like domain"/>
    <property type="match status" value="1"/>
</dbReference>
<dbReference type="InterPro" id="IPR006275">
    <property type="entry name" value="CPSase_lsu"/>
</dbReference>
<keyword evidence="11" id="KW-0460">Magnesium</keyword>
<dbReference type="InterPro" id="IPR011607">
    <property type="entry name" value="MGS-like_dom"/>
</dbReference>
<evidence type="ECO:0000256" key="7">
    <source>
        <dbReference type="ARBA" id="ARBA00022723"/>
    </source>
</evidence>
<evidence type="ECO:0000256" key="10">
    <source>
        <dbReference type="ARBA" id="ARBA00022840"/>
    </source>
</evidence>
<dbReference type="InterPro" id="IPR013815">
    <property type="entry name" value="ATP_grasp_subdomain_1"/>
</dbReference>
<evidence type="ECO:0000256" key="6">
    <source>
        <dbReference type="ARBA" id="ARBA00022605"/>
    </source>
</evidence>
<dbReference type="PANTHER" id="PTHR11405">
    <property type="entry name" value="CARBAMOYLTRANSFERASE FAMILY MEMBER"/>
    <property type="match status" value="1"/>
</dbReference>
<comment type="catalytic activity">
    <reaction evidence="14">
        <text>hydrogencarbonate + NH4(+) + 2 ATP = carbamoyl phosphate + 2 ADP + phosphate + 2 H(+)</text>
        <dbReference type="Rhea" id="RHEA:18029"/>
        <dbReference type="ChEBI" id="CHEBI:15378"/>
        <dbReference type="ChEBI" id="CHEBI:17544"/>
        <dbReference type="ChEBI" id="CHEBI:28938"/>
        <dbReference type="ChEBI" id="CHEBI:30616"/>
        <dbReference type="ChEBI" id="CHEBI:43474"/>
        <dbReference type="ChEBI" id="CHEBI:58228"/>
        <dbReference type="ChEBI" id="CHEBI:456216"/>
        <dbReference type="EC" id="6.3.4.16"/>
    </reaction>
</comment>
<evidence type="ECO:0000256" key="15">
    <source>
        <dbReference type="PROSITE-ProRule" id="PRU00409"/>
    </source>
</evidence>
<dbReference type="SUPFAM" id="SSF52440">
    <property type="entry name" value="PreATP-grasp domain"/>
    <property type="match status" value="2"/>
</dbReference>
<dbReference type="InterPro" id="IPR036897">
    <property type="entry name" value="CarbamoylP_synth_lsu_oligo_sf"/>
</dbReference>
<dbReference type="PANTHER" id="PTHR11405:SF53">
    <property type="entry name" value="CARBAMOYL-PHOSPHATE SYNTHASE [AMMONIA], MITOCHONDRIAL"/>
    <property type="match status" value="1"/>
</dbReference>
<dbReference type="NCBIfam" id="NF009455">
    <property type="entry name" value="PRK12815.1"/>
    <property type="match status" value="1"/>
</dbReference>
<dbReference type="GO" id="GO:0004087">
    <property type="term" value="F:carbamoyl-phosphate synthase (ammonia) activity"/>
    <property type="evidence" value="ECO:0007669"/>
    <property type="project" value="UniProtKB-EC"/>
</dbReference>
<keyword evidence="4" id="KW-0055">Arginine biosynthesis</keyword>
<dbReference type="GO" id="GO:0006221">
    <property type="term" value="P:pyrimidine nucleotide biosynthetic process"/>
    <property type="evidence" value="ECO:0007669"/>
    <property type="project" value="UniProtKB-KW"/>
</dbReference>
<dbReference type="InterPro" id="IPR016185">
    <property type="entry name" value="PreATP-grasp_dom_sf"/>
</dbReference>
<evidence type="ECO:0000256" key="11">
    <source>
        <dbReference type="ARBA" id="ARBA00022842"/>
    </source>
</evidence>
<evidence type="ECO:0000313" key="18">
    <source>
        <dbReference type="EMBL" id="KKR42232.1"/>
    </source>
</evidence>
<dbReference type="NCBIfam" id="NF003671">
    <property type="entry name" value="PRK05294.1"/>
    <property type="match status" value="1"/>
</dbReference>
<evidence type="ECO:0000256" key="9">
    <source>
        <dbReference type="ARBA" id="ARBA00022741"/>
    </source>
</evidence>
<dbReference type="InterPro" id="IPR005483">
    <property type="entry name" value="CPSase_dom"/>
</dbReference>
<dbReference type="PROSITE" id="PS50975">
    <property type="entry name" value="ATP_GRASP"/>
    <property type="match status" value="2"/>
</dbReference>
<gene>
    <name evidence="18" type="ORF">UT77_C0003G0027</name>
</gene>
<dbReference type="Gene3D" id="1.10.1030.10">
    <property type="entry name" value="Carbamoyl-phosphate synthetase, large subunit oligomerisation domain"/>
    <property type="match status" value="1"/>
</dbReference>
<dbReference type="GO" id="GO:0005737">
    <property type="term" value="C:cytoplasm"/>
    <property type="evidence" value="ECO:0007669"/>
    <property type="project" value="TreeGrafter"/>
</dbReference>
<dbReference type="Proteomes" id="UP000034881">
    <property type="component" value="Unassembled WGS sequence"/>
</dbReference>
<keyword evidence="8" id="KW-0677">Repeat</keyword>
<reference evidence="18 19" key="1">
    <citation type="journal article" date="2015" name="Nature">
        <title>rRNA introns, odd ribosomes, and small enigmatic genomes across a large radiation of phyla.</title>
        <authorList>
            <person name="Brown C.T."/>
            <person name="Hug L.A."/>
            <person name="Thomas B.C."/>
            <person name="Sharon I."/>
            <person name="Castelle C.J."/>
            <person name="Singh A."/>
            <person name="Wilkins M.J."/>
            <person name="Williams K.H."/>
            <person name="Banfield J.F."/>
        </authorList>
    </citation>
    <scope>NUCLEOTIDE SEQUENCE [LARGE SCALE GENOMIC DNA]</scope>
</reference>
<evidence type="ECO:0000256" key="3">
    <source>
        <dbReference type="ARBA" id="ARBA00009799"/>
    </source>
</evidence>
<dbReference type="EMBL" id="LBYB01000003">
    <property type="protein sequence ID" value="KKR42232.1"/>
    <property type="molecule type" value="Genomic_DNA"/>
</dbReference>
<dbReference type="GO" id="GO:0006541">
    <property type="term" value="P:glutamine metabolic process"/>
    <property type="evidence" value="ECO:0007669"/>
    <property type="project" value="TreeGrafter"/>
</dbReference>
<dbReference type="Gene3D" id="3.40.50.20">
    <property type="match status" value="2"/>
</dbReference>
<evidence type="ECO:0000256" key="2">
    <source>
        <dbReference type="ARBA" id="ARBA00004730"/>
    </source>
</evidence>
<dbReference type="SUPFAM" id="SSF56059">
    <property type="entry name" value="Glutathione synthetase ATP-binding domain-like"/>
    <property type="match status" value="2"/>
</dbReference>
<feature type="domain" description="MGS-like" evidence="17">
    <location>
        <begin position="938"/>
        <end position="1076"/>
    </location>
</feature>
<keyword evidence="6" id="KW-0028">Amino-acid biosynthesis</keyword>
<evidence type="ECO:0000259" key="16">
    <source>
        <dbReference type="PROSITE" id="PS50975"/>
    </source>
</evidence>
<dbReference type="SMART" id="SM00851">
    <property type="entry name" value="MGS"/>
    <property type="match status" value="1"/>
</dbReference>
<evidence type="ECO:0000256" key="1">
    <source>
        <dbReference type="ARBA" id="ARBA00001936"/>
    </source>
</evidence>
<dbReference type="PATRIC" id="fig|1618431.3.peg.484"/>
<accession>A0A0G0TW97</accession>
<dbReference type="PROSITE" id="PS00867">
    <property type="entry name" value="CPSASE_2"/>
    <property type="match status" value="2"/>
</dbReference>
<dbReference type="InterPro" id="IPR011761">
    <property type="entry name" value="ATP-grasp"/>
</dbReference>
<dbReference type="FunFam" id="3.30.470.20:FF:000001">
    <property type="entry name" value="Carbamoyl-phosphate synthase large chain"/>
    <property type="match status" value="1"/>
</dbReference>
<dbReference type="Gene3D" id="3.30.1490.20">
    <property type="entry name" value="ATP-grasp fold, A domain"/>
    <property type="match status" value="1"/>
</dbReference>
<dbReference type="FunFam" id="3.40.50.20:FF:000001">
    <property type="entry name" value="Carbamoyl-phosphate synthase large chain"/>
    <property type="match status" value="1"/>
</dbReference>
<dbReference type="FunFam" id="3.40.50.20:FF:000002">
    <property type="entry name" value="Carbamoyl-phosphate synthase large chain"/>
    <property type="match status" value="1"/>
</dbReference>
<evidence type="ECO:0000256" key="4">
    <source>
        <dbReference type="ARBA" id="ARBA00022571"/>
    </source>
</evidence>
<evidence type="ECO:0000256" key="14">
    <source>
        <dbReference type="ARBA" id="ARBA00047359"/>
    </source>
</evidence>
<dbReference type="InterPro" id="IPR005480">
    <property type="entry name" value="CPSase_lsu_oligo"/>
</dbReference>
<dbReference type="InterPro" id="IPR005479">
    <property type="entry name" value="CPAse_ATP-bd"/>
</dbReference>
<dbReference type="Pfam" id="PF02142">
    <property type="entry name" value="MGS"/>
    <property type="match status" value="1"/>
</dbReference>
<keyword evidence="9 15" id="KW-0547">Nucleotide-binding</keyword>
<evidence type="ECO:0000256" key="12">
    <source>
        <dbReference type="ARBA" id="ARBA00022975"/>
    </source>
</evidence>
<dbReference type="FunFam" id="3.30.1490.20:FF:000001">
    <property type="entry name" value="Carbamoyl-phosphate synthase large chain"/>
    <property type="match status" value="1"/>
</dbReference>
<keyword evidence="10 15" id="KW-0067">ATP-binding</keyword>
<dbReference type="PROSITE" id="PS00866">
    <property type="entry name" value="CPSASE_1"/>
    <property type="match status" value="1"/>
</dbReference>
<dbReference type="InterPro" id="IPR058047">
    <property type="entry name" value="CPSase_preATP-grasp"/>
</dbReference>
<protein>
    <submittedName>
        <fullName evidence="18">Carbamoyl-phosphate synthase, large subunit</fullName>
    </submittedName>
</protein>
<dbReference type="FunFam" id="3.30.470.20:FF:000051">
    <property type="entry name" value="Carbamoyl phosphate synthetase II"/>
    <property type="match status" value="1"/>
</dbReference>
<dbReference type="GO" id="GO:0004088">
    <property type="term" value="F:carbamoyl-phosphate synthase (glutamine-hydrolyzing) activity"/>
    <property type="evidence" value="ECO:0007669"/>
    <property type="project" value="TreeGrafter"/>
</dbReference>
<comment type="cofactor">
    <cofactor evidence="1">
        <name>Mn(2+)</name>
        <dbReference type="ChEBI" id="CHEBI:29035"/>
    </cofactor>
</comment>
<dbReference type="FunFam" id="1.10.1030.10:FF:000002">
    <property type="entry name" value="Carbamoyl-phosphate synthase large chain"/>
    <property type="match status" value="1"/>
</dbReference>
<evidence type="ECO:0000313" key="19">
    <source>
        <dbReference type="Proteomes" id="UP000034881"/>
    </source>
</evidence>